<dbReference type="Pfam" id="PF03553">
    <property type="entry name" value="Na_H_antiporter"/>
    <property type="match status" value="1"/>
</dbReference>
<dbReference type="Proteomes" id="UP000254060">
    <property type="component" value="Unassembled WGS sequence"/>
</dbReference>
<accession>A0A377FXV1</accession>
<feature type="transmembrane region" description="Helical" evidence="6">
    <location>
        <begin position="385"/>
        <end position="412"/>
    </location>
</feature>
<feature type="domain" description="Na+/H+ antiporter NhaC-like C-terminal" evidence="7">
    <location>
        <begin position="163"/>
        <end position="489"/>
    </location>
</feature>
<evidence type="ECO:0000256" key="1">
    <source>
        <dbReference type="ARBA" id="ARBA00004651"/>
    </source>
</evidence>
<dbReference type="PANTHER" id="PTHR43478:SF1">
    <property type="entry name" value="NA+_H+ ANTIPORTER NHAC-LIKE C-TERMINAL DOMAIN-CONTAINING PROTEIN"/>
    <property type="match status" value="1"/>
</dbReference>
<evidence type="ECO:0000313" key="8">
    <source>
        <dbReference type="EMBL" id="STO09133.1"/>
    </source>
</evidence>
<feature type="transmembrane region" description="Helical" evidence="6">
    <location>
        <begin position="470"/>
        <end position="487"/>
    </location>
</feature>
<dbReference type="OrthoDB" id="9762978at2"/>
<feature type="transmembrane region" description="Helical" evidence="6">
    <location>
        <begin position="310"/>
        <end position="327"/>
    </location>
</feature>
<keyword evidence="5 6" id="KW-0472">Membrane</keyword>
<evidence type="ECO:0000313" key="9">
    <source>
        <dbReference type="Proteomes" id="UP000254060"/>
    </source>
</evidence>
<organism evidence="8 9">
    <name type="scientific">Exiguobacterium aurantiacum</name>
    <dbReference type="NCBI Taxonomy" id="33987"/>
    <lineage>
        <taxon>Bacteria</taxon>
        <taxon>Bacillati</taxon>
        <taxon>Bacillota</taxon>
        <taxon>Bacilli</taxon>
        <taxon>Bacillales</taxon>
        <taxon>Bacillales Family XII. Incertae Sedis</taxon>
        <taxon>Exiguobacterium</taxon>
    </lineage>
</organism>
<dbReference type="EMBL" id="UGGP01000001">
    <property type="protein sequence ID" value="STO09133.1"/>
    <property type="molecule type" value="Genomic_DNA"/>
</dbReference>
<evidence type="ECO:0000256" key="3">
    <source>
        <dbReference type="ARBA" id="ARBA00022692"/>
    </source>
</evidence>
<evidence type="ECO:0000256" key="6">
    <source>
        <dbReference type="SAM" id="Phobius"/>
    </source>
</evidence>
<protein>
    <submittedName>
        <fullName evidence="8">Malate-2H(+)/Na(+)-lactate antiporter</fullName>
    </submittedName>
</protein>
<feature type="transmembrane region" description="Helical" evidence="6">
    <location>
        <begin position="71"/>
        <end position="89"/>
    </location>
</feature>
<feature type="transmembrane region" description="Helical" evidence="6">
    <location>
        <begin position="266"/>
        <end position="290"/>
    </location>
</feature>
<reference evidence="8 9" key="1">
    <citation type="submission" date="2018-06" db="EMBL/GenBank/DDBJ databases">
        <authorList>
            <consortium name="Pathogen Informatics"/>
            <person name="Doyle S."/>
        </authorList>
    </citation>
    <scope>NUCLEOTIDE SEQUENCE [LARGE SCALE GENOMIC DNA]</scope>
    <source>
        <strain evidence="8 9">NCTC13163</strain>
    </source>
</reference>
<feature type="transmembrane region" description="Helical" evidence="6">
    <location>
        <begin position="204"/>
        <end position="225"/>
    </location>
</feature>
<keyword evidence="4 6" id="KW-1133">Transmembrane helix</keyword>
<evidence type="ECO:0000256" key="2">
    <source>
        <dbReference type="ARBA" id="ARBA00022475"/>
    </source>
</evidence>
<evidence type="ECO:0000259" key="7">
    <source>
        <dbReference type="Pfam" id="PF03553"/>
    </source>
</evidence>
<keyword evidence="3 6" id="KW-0812">Transmembrane</keyword>
<comment type="subcellular location">
    <subcellularLocation>
        <location evidence="1">Cell membrane</location>
        <topology evidence="1">Multi-pass membrane protein</topology>
    </subcellularLocation>
</comment>
<dbReference type="AlphaFoldDB" id="A0A377FXV1"/>
<feature type="transmembrane region" description="Helical" evidence="6">
    <location>
        <begin position="493"/>
        <end position="515"/>
    </location>
</feature>
<dbReference type="GO" id="GO:0005886">
    <property type="term" value="C:plasma membrane"/>
    <property type="evidence" value="ECO:0007669"/>
    <property type="project" value="UniProtKB-SubCell"/>
</dbReference>
<dbReference type="PANTHER" id="PTHR43478">
    <property type="entry name" value="NA+/H+ ANTIPORTER-RELATED"/>
    <property type="match status" value="1"/>
</dbReference>
<dbReference type="STRING" id="1397694.GCA_000702585_03017"/>
<dbReference type="RefSeq" id="WP_024371730.1">
    <property type="nucleotide sequence ID" value="NZ_UGGP01000001.1"/>
</dbReference>
<evidence type="ECO:0000256" key="5">
    <source>
        <dbReference type="ARBA" id="ARBA00023136"/>
    </source>
</evidence>
<evidence type="ECO:0000256" key="4">
    <source>
        <dbReference type="ARBA" id="ARBA00022989"/>
    </source>
</evidence>
<feature type="transmembrane region" description="Helical" evidence="6">
    <location>
        <begin position="31"/>
        <end position="48"/>
    </location>
</feature>
<feature type="transmembrane region" description="Helical" evidence="6">
    <location>
        <begin position="6"/>
        <end position="24"/>
    </location>
</feature>
<keyword evidence="2" id="KW-1003">Cell membrane</keyword>
<sequence>MVDYSTSVLSLVPALLAIIMAITTRKVIPSLGVGIIAGVLLLHSFNPIDSISYLWSNVIALFWSDGELNEWNVLLIAFLLLLGILSSIIQTSGGARAFGEWAAANVKTARGARLVSFGLGILIFIDDYFNSLAVGNISRPLTDRKKVSRAKLAYTIDSTAAPVCVISPLSSWGAYIIAIIAGILAKYSIDSYSSLSAFIQMIPMNFYAIFALLLTGYVAFTGLAIGPMRTHELRALKGELYDVSKGAPMGMSEDIKEHDGGKVRDLIVPIIVLIVATVSAMLYTGGQALAADGQAFSLLGAFEATDVTRSLVAGAVISLISAFLLLIGRKIPSGDYGRAAWAGIRAMWPAVLILLFAWTIIAVIGDMRTGDYLASFVTDRIAASYLPLILFAIAGLMAFSTGTSWGTFGLMLPIGADLIMAVEPELLLPTLAAVLAGAVFGDHCSPISDTTILSSTGAGSHHIDHVLTQLPYASIAAGVSAVGYLVLGITTSMWIGFFAAAATFIVLLFIAQIISKRGRVPAEIRAEREA</sequence>
<name>A0A377FXV1_9BACL</name>
<feature type="transmembrane region" description="Helical" evidence="6">
    <location>
        <begin position="339"/>
        <end position="365"/>
    </location>
</feature>
<feature type="transmembrane region" description="Helical" evidence="6">
    <location>
        <begin position="159"/>
        <end position="184"/>
    </location>
</feature>
<gene>
    <name evidence="8" type="primary">mleN</name>
    <name evidence="8" type="ORF">NCTC13163_02532</name>
</gene>
<dbReference type="InterPro" id="IPR018461">
    <property type="entry name" value="Na/H_Antiport_NhaC-like_C"/>
</dbReference>
<proteinExistence type="predicted"/>